<dbReference type="Gene3D" id="1.10.10.10">
    <property type="entry name" value="Winged helix-like DNA-binding domain superfamily/Winged helix DNA-binding domain"/>
    <property type="match status" value="1"/>
</dbReference>
<dbReference type="InterPro" id="IPR041118">
    <property type="entry name" value="Rx_N"/>
</dbReference>
<dbReference type="PANTHER" id="PTHR36766:SF36">
    <property type="entry name" value="AAA+ ATPASE DOMAIN-CONTAINING PROTEIN"/>
    <property type="match status" value="1"/>
</dbReference>
<dbReference type="InterPro" id="IPR038005">
    <property type="entry name" value="RX-like_CC"/>
</dbReference>
<feature type="domain" description="Disease resistance N-terminal" evidence="9">
    <location>
        <begin position="10"/>
        <end position="96"/>
    </location>
</feature>
<dbReference type="InterPro" id="IPR002182">
    <property type="entry name" value="NB-ARC"/>
</dbReference>
<dbReference type="EMBL" id="OZ075133">
    <property type="protein sequence ID" value="CAL4987298.1"/>
    <property type="molecule type" value="Genomic_DNA"/>
</dbReference>
<dbReference type="GO" id="GO:0005524">
    <property type="term" value="F:ATP binding"/>
    <property type="evidence" value="ECO:0007669"/>
    <property type="project" value="UniProtKB-KW"/>
</dbReference>
<evidence type="ECO:0000256" key="6">
    <source>
        <dbReference type="ARBA" id="ARBA00022840"/>
    </source>
</evidence>
<keyword evidence="2" id="KW-0433">Leucine-rich repeat</keyword>
<dbReference type="PRINTS" id="PR00364">
    <property type="entry name" value="DISEASERSIST"/>
</dbReference>
<keyword evidence="7" id="KW-0175">Coiled coil</keyword>
<reference evidence="12 13" key="2">
    <citation type="submission" date="2024-10" db="EMBL/GenBank/DDBJ databases">
        <authorList>
            <person name="Ryan C."/>
        </authorList>
    </citation>
    <scope>NUCLEOTIDE SEQUENCE [LARGE SCALE GENOMIC DNA]</scope>
</reference>
<dbReference type="InterPro" id="IPR032675">
    <property type="entry name" value="LRR_dom_sf"/>
</dbReference>
<dbReference type="Gene3D" id="1.20.5.4130">
    <property type="match status" value="1"/>
</dbReference>
<keyword evidence="13" id="KW-1185">Reference proteome</keyword>
<proteinExistence type="inferred from homology"/>
<evidence type="ECO:0000256" key="2">
    <source>
        <dbReference type="ARBA" id="ARBA00022614"/>
    </source>
</evidence>
<dbReference type="GO" id="GO:0002758">
    <property type="term" value="P:innate immune response-activating signaling pathway"/>
    <property type="evidence" value="ECO:0007669"/>
    <property type="project" value="UniProtKB-ARBA"/>
</dbReference>
<dbReference type="Pfam" id="PF18052">
    <property type="entry name" value="Rx_N"/>
    <property type="match status" value="1"/>
</dbReference>
<evidence type="ECO:0000256" key="5">
    <source>
        <dbReference type="ARBA" id="ARBA00022821"/>
    </source>
</evidence>
<dbReference type="AlphaFoldDB" id="A0ABC9ATY3"/>
<organism evidence="12 13">
    <name type="scientific">Urochloa decumbens</name>
    <dbReference type="NCBI Taxonomy" id="240449"/>
    <lineage>
        <taxon>Eukaryota</taxon>
        <taxon>Viridiplantae</taxon>
        <taxon>Streptophyta</taxon>
        <taxon>Embryophyta</taxon>
        <taxon>Tracheophyta</taxon>
        <taxon>Spermatophyta</taxon>
        <taxon>Magnoliopsida</taxon>
        <taxon>Liliopsida</taxon>
        <taxon>Poales</taxon>
        <taxon>Poaceae</taxon>
        <taxon>PACMAD clade</taxon>
        <taxon>Panicoideae</taxon>
        <taxon>Panicodae</taxon>
        <taxon>Paniceae</taxon>
        <taxon>Melinidinae</taxon>
        <taxon>Urochloa</taxon>
    </lineage>
</organism>
<evidence type="ECO:0000256" key="4">
    <source>
        <dbReference type="ARBA" id="ARBA00022741"/>
    </source>
</evidence>
<feature type="domain" description="Disease resistance protein winged helix" evidence="10">
    <location>
        <begin position="454"/>
        <end position="528"/>
    </location>
</feature>
<dbReference type="FunFam" id="1.10.10.10:FF:000322">
    <property type="entry name" value="Probable disease resistance protein At1g63360"/>
    <property type="match status" value="1"/>
</dbReference>
<dbReference type="Pfam" id="PF23559">
    <property type="entry name" value="WHD_DRP"/>
    <property type="match status" value="1"/>
</dbReference>
<dbReference type="SUPFAM" id="SSF52058">
    <property type="entry name" value="L domain-like"/>
    <property type="match status" value="1"/>
</dbReference>
<dbReference type="CDD" id="cd14798">
    <property type="entry name" value="RX-CC_like"/>
    <property type="match status" value="1"/>
</dbReference>
<keyword evidence="3" id="KW-0677">Repeat</keyword>
<reference evidence="13" key="1">
    <citation type="submission" date="2024-06" db="EMBL/GenBank/DDBJ databases">
        <authorList>
            <person name="Ryan C."/>
        </authorList>
    </citation>
    <scope>NUCLEOTIDE SEQUENCE [LARGE SCALE GENOMIC DNA]</scope>
</reference>
<dbReference type="InterPro" id="IPR055414">
    <property type="entry name" value="LRR_R13L4/SHOC2-like"/>
</dbReference>
<dbReference type="PANTHER" id="PTHR36766">
    <property type="entry name" value="PLANT BROAD-SPECTRUM MILDEW RESISTANCE PROTEIN RPW8"/>
    <property type="match status" value="1"/>
</dbReference>
<accession>A0ABC9ATY3</accession>
<dbReference type="GO" id="GO:0009626">
    <property type="term" value="P:plant-type hypersensitive response"/>
    <property type="evidence" value="ECO:0007669"/>
    <property type="project" value="UniProtKB-ARBA"/>
</dbReference>
<keyword evidence="4" id="KW-0547">Nucleotide-binding</keyword>
<comment type="similarity">
    <text evidence="1">Belongs to the disease resistance NB-LRR family.</text>
</comment>
<dbReference type="Gene3D" id="3.40.50.300">
    <property type="entry name" value="P-loop containing nucleotide triphosphate hydrolases"/>
    <property type="match status" value="1"/>
</dbReference>
<evidence type="ECO:0000259" key="8">
    <source>
        <dbReference type="Pfam" id="PF00931"/>
    </source>
</evidence>
<name>A0ABC9ATY3_9POAL</name>
<dbReference type="Proteomes" id="UP001497457">
    <property type="component" value="Chromosome 23rd"/>
</dbReference>
<evidence type="ECO:0000256" key="7">
    <source>
        <dbReference type="ARBA" id="ARBA00023054"/>
    </source>
</evidence>
<gene>
    <name evidence="12" type="ORF">URODEC1_LOCUS58753</name>
</gene>
<evidence type="ECO:0000313" key="12">
    <source>
        <dbReference type="EMBL" id="CAL4987298.1"/>
    </source>
</evidence>
<evidence type="ECO:0000256" key="3">
    <source>
        <dbReference type="ARBA" id="ARBA00022737"/>
    </source>
</evidence>
<evidence type="ECO:0000256" key="1">
    <source>
        <dbReference type="ARBA" id="ARBA00008894"/>
    </source>
</evidence>
<dbReference type="InterPro" id="IPR036388">
    <property type="entry name" value="WH-like_DNA-bd_sf"/>
</dbReference>
<keyword evidence="5" id="KW-0611">Plant defense</keyword>
<feature type="domain" description="Disease resistance R13L4/SHOC-2-like LRR" evidence="11">
    <location>
        <begin position="590"/>
        <end position="945"/>
    </location>
</feature>
<dbReference type="GO" id="GO:0042742">
    <property type="term" value="P:defense response to bacterium"/>
    <property type="evidence" value="ECO:0007669"/>
    <property type="project" value="UniProtKB-ARBA"/>
</dbReference>
<sequence>MAMILDALASSLGEQLVQMMKDEAAMLLCASRERERLRDTLNSIKKFLDSAEKRNITEDDEYVHDWVRKLKDIMYDATDILDIVHLKAEQRHASSPGCSNSTSSLLLCLQDPLFSHRIKSRITALNQKMEDLSKLADLLRFPGHLDMASYSCRPHQGSYKTAPGILQQDIMGDKIEQDKRMLVEILTKDSGGSSRSGSSSRVTVVAILGVGGIGKTTLAKKIFNDETVKATFDTKIWLSVTKDFNEADLLRTSIRVAADQGLREGRTEGGQNPPMLAAGNQEKSVLEPALVEVLRNKKVLLVMDDVWTEKVWDDVLRMPTIEAAAPGSRVLVTTRNQQVAQGMKAAHLHHVAKLGLQDAWTLLKKQVDLSESEIGTLEEYGLKIAQKCDGLPLAIKLIGGVLYKKGATRNNWEEVLDNYIWSKTGLREELNKAIYLSYEDLHPNLKQCFVFYSLFPKDEKIGVDKIVSMWIAEGFIRKNGYSSQEGTDSTKLAMDYYNELIMRNLLEPQDEYHNQEHCIMHDVVRSFAQYVARDEALVVAGVQNISNLNSSKIYRLSITANEVGWSDLQKHHSIRTVLLFGNIKLPRDFVRTFPCLRTMHVRNADLSAMKHSLYHLKHLRYLELMNTNISSLPSYIGKMKFLQHIGLHGCHLLGKLPGSIVQLNNLRYISIDETGIESIPSGFSRLKNLEVLWGFPVHNSMEDTEKHSFSLEEIGSLSQLRILKLKGLQNVASRYMATLAKLGSKSKLTLLELWCTCRLETNDEVKDAITTVQQEQIKDVFDELCPPSCLEGLTIGGYFGDMLPRWLKMPGASFLQNLRRLYLKKLACCVQLPDGLGQLPNLDRLVIHDAPCIERIGYDLFFEERESVNIASDRAAFTKLHHLYIQGMIEWKEWTWEEHVEAMPILNVLSIENCKLSHLPPGLPYQARSLERLSLVNIQYLNSVENFSSVIELEVYDNPQLERIVNLPNMQDLTIVRCPNLNLLQGVSSIRRIHLGDYDMKTLPDYLRHIKLWQLEFACSLKLLWLMSSMTEGWSEWEKISHNLHVKGYAKETVKGIASKNGGGRSWYVSYTRDPYSLNTNITNASTLSDYEDDATPNDEYATQSEQNDGLFSRCLPQFFCM</sequence>
<dbReference type="Pfam" id="PF00931">
    <property type="entry name" value="NB-ARC"/>
    <property type="match status" value="1"/>
</dbReference>
<evidence type="ECO:0000259" key="9">
    <source>
        <dbReference type="Pfam" id="PF18052"/>
    </source>
</evidence>
<keyword evidence="6" id="KW-0067">ATP-binding</keyword>
<dbReference type="InterPro" id="IPR058922">
    <property type="entry name" value="WHD_DRP"/>
</dbReference>
<protein>
    <submittedName>
        <fullName evidence="12">Uncharacterized protein</fullName>
    </submittedName>
</protein>
<evidence type="ECO:0000313" key="13">
    <source>
        <dbReference type="Proteomes" id="UP001497457"/>
    </source>
</evidence>
<evidence type="ECO:0000259" key="11">
    <source>
        <dbReference type="Pfam" id="PF23598"/>
    </source>
</evidence>
<dbReference type="Gene3D" id="3.80.10.10">
    <property type="entry name" value="Ribonuclease Inhibitor"/>
    <property type="match status" value="1"/>
</dbReference>
<dbReference type="SUPFAM" id="SSF52540">
    <property type="entry name" value="P-loop containing nucleoside triphosphate hydrolases"/>
    <property type="match status" value="1"/>
</dbReference>
<feature type="domain" description="NB-ARC" evidence="8">
    <location>
        <begin position="201"/>
        <end position="367"/>
    </location>
</feature>
<dbReference type="InterPro" id="IPR027417">
    <property type="entry name" value="P-loop_NTPase"/>
</dbReference>
<evidence type="ECO:0000259" key="10">
    <source>
        <dbReference type="Pfam" id="PF23559"/>
    </source>
</evidence>
<dbReference type="Pfam" id="PF23598">
    <property type="entry name" value="LRR_14"/>
    <property type="match status" value="1"/>
</dbReference>